<keyword evidence="1" id="KW-0812">Transmembrane</keyword>
<proteinExistence type="predicted"/>
<organism evidence="3 4">
    <name type="scientific">Eubacterium limosum</name>
    <dbReference type="NCBI Taxonomy" id="1736"/>
    <lineage>
        <taxon>Bacteria</taxon>
        <taxon>Bacillati</taxon>
        <taxon>Bacillota</taxon>
        <taxon>Clostridia</taxon>
        <taxon>Eubacteriales</taxon>
        <taxon>Eubacteriaceae</taxon>
        <taxon>Eubacterium</taxon>
    </lineage>
</organism>
<comment type="caution">
    <text evidence="3">The sequence shown here is derived from an EMBL/GenBank/DDBJ whole genome shotgun (WGS) entry which is preliminary data.</text>
</comment>
<feature type="transmembrane region" description="Helical" evidence="1">
    <location>
        <begin position="219"/>
        <end position="239"/>
    </location>
</feature>
<sequence length="252" mass="27597">MQKYCKNCGKELEDNALFCSQCGEKIEIAALKNCPQCQKELNGEEKFCPYCGTEIYGEKTNSPNAGKVISPQIWENVKEGQRQYFDALSKDKVHLLEMVNMICFIITAVSILFLPLLTYSAYIYSGAPVETIGLLRMLSNGMGGLYGLLVAGLFFIAAFVLCIVGIIKNRKKMFEATIPIGLIVSLCAGEFAGFLVLSISETRGLFGSTTSLTESQGVGFGFILALILAIVSLVLVNYYKKLISAEKESNVE</sequence>
<keyword evidence="1" id="KW-0472">Membrane</keyword>
<dbReference type="InterPro" id="IPR025874">
    <property type="entry name" value="DZR"/>
</dbReference>
<protein>
    <submittedName>
        <fullName evidence="3">Zinc ribbon domain-containing protein</fullName>
    </submittedName>
</protein>
<dbReference type="Pfam" id="PF12773">
    <property type="entry name" value="DZR"/>
    <property type="match status" value="1"/>
</dbReference>
<feature type="domain" description="DZANK-type" evidence="2">
    <location>
        <begin position="5"/>
        <end position="52"/>
    </location>
</feature>
<evidence type="ECO:0000259" key="2">
    <source>
        <dbReference type="Pfam" id="PF12773"/>
    </source>
</evidence>
<feature type="transmembrane region" description="Helical" evidence="1">
    <location>
        <begin position="179"/>
        <end position="199"/>
    </location>
</feature>
<dbReference type="SUPFAM" id="SSF103473">
    <property type="entry name" value="MFS general substrate transporter"/>
    <property type="match status" value="1"/>
</dbReference>
<evidence type="ECO:0000256" key="1">
    <source>
        <dbReference type="SAM" id="Phobius"/>
    </source>
</evidence>
<feature type="transmembrane region" description="Helical" evidence="1">
    <location>
        <begin position="144"/>
        <end position="167"/>
    </location>
</feature>
<reference evidence="3 4" key="1">
    <citation type="submission" date="2023-02" db="EMBL/GenBank/DDBJ databases">
        <title>Comparative genome analysis of Eubacterium limosum species.</title>
        <authorList>
            <person name="Bak J.E."/>
        </authorList>
    </citation>
    <scope>NUCLEOTIDE SEQUENCE [LARGE SCALE GENOMIC DNA]</scope>
    <source>
        <strain evidence="3 4">KGMB01548</strain>
    </source>
</reference>
<keyword evidence="1" id="KW-1133">Transmembrane helix</keyword>
<dbReference type="InterPro" id="IPR036259">
    <property type="entry name" value="MFS_trans_sf"/>
</dbReference>
<dbReference type="RefSeq" id="WP_227206407.1">
    <property type="nucleotide sequence ID" value="NZ_JAJCLO010000004.1"/>
</dbReference>
<feature type="transmembrane region" description="Helical" evidence="1">
    <location>
        <begin position="99"/>
        <end position="124"/>
    </location>
</feature>
<evidence type="ECO:0000313" key="4">
    <source>
        <dbReference type="Proteomes" id="UP001215087"/>
    </source>
</evidence>
<name>A0ABT5UPI5_EUBLI</name>
<dbReference type="Proteomes" id="UP001215087">
    <property type="component" value="Unassembled WGS sequence"/>
</dbReference>
<dbReference type="EMBL" id="JAQSVD010000005">
    <property type="protein sequence ID" value="MDE1470849.1"/>
    <property type="molecule type" value="Genomic_DNA"/>
</dbReference>
<accession>A0ABT5UPI5</accession>
<keyword evidence="4" id="KW-1185">Reference proteome</keyword>
<evidence type="ECO:0000313" key="3">
    <source>
        <dbReference type="EMBL" id="MDE1470849.1"/>
    </source>
</evidence>
<gene>
    <name evidence="3" type="ORF">PTZ04_11360</name>
</gene>